<evidence type="ECO:0000256" key="3">
    <source>
        <dbReference type="ARBA" id="ARBA00022692"/>
    </source>
</evidence>
<dbReference type="Pfam" id="PF00664">
    <property type="entry name" value="ABC_membrane"/>
    <property type="match status" value="1"/>
</dbReference>
<evidence type="ECO:0000256" key="2">
    <source>
        <dbReference type="ARBA" id="ARBA00022448"/>
    </source>
</evidence>
<dbReference type="PANTHER" id="PTHR24221:SF651">
    <property type="entry name" value="HEAVY METAL TOLERANCE PROTEIN"/>
    <property type="match status" value="1"/>
</dbReference>
<dbReference type="GO" id="GO:0140359">
    <property type="term" value="F:ABC-type transporter activity"/>
    <property type="evidence" value="ECO:0007669"/>
    <property type="project" value="InterPro"/>
</dbReference>
<evidence type="ECO:0000256" key="10">
    <source>
        <dbReference type="SAM" id="Phobius"/>
    </source>
</evidence>
<dbReference type="InterPro" id="IPR039421">
    <property type="entry name" value="Type_1_exporter"/>
</dbReference>
<dbReference type="EMBL" id="ML995487">
    <property type="protein sequence ID" value="KAF2141198.1"/>
    <property type="molecule type" value="Genomic_DNA"/>
</dbReference>
<sequence length="743" mass="82805">MIYISTSLCVWGFMTVSFSSPPMWHVYLGTWLLSTVLDITLFGLSVTTYDWNDPWNVALASIQLVRLILLITLLLAVIFRLNTSMDLKDSIGEESQPLMRDGYDGMDSSSQANVPYGTLNSSSTTLSTDDEDEDEDEDEDDRKMRKIQKRRLEEQGGWWGYLKGFKILLPYIWPSNNRRMQLWLVVMGLSIAAERVFNVLIPRQMGIIVDALAKTSTTGYFPWKELLIWAALHIINVSAGYELFKSLASFRISSYAYRQLTAAAFKHVMSLSMDYHTGKSTGDLLKAIEQGSDINSILEAFLFQGGPLIIDLIVAAVYLSSVFDVYMAFIIAITTGSYIYLGIQGTKYLNPKRRDHNAKSRKENEILYDSVSNWQTVSYHNQHKFEQERYAKAVEANTTADLAYWDSFSYIESAQSFIMILGLLVASFFAASRIYTGIAPIGDFVLLVTYWNSIESPLGNLIFTFRQTASHFISAERLLELLQTKPTVADKTNAKDLELKDGRVEFSGVSFAYDARKPILKDLSVAVEPGQTVALVGETGGGKSTTFKLLMRFYDVASGSVRIDGQDVRDVTLSSVRAAFGVVPQDPSLFNDTIMNNIRYACPGAPDEAVFAACKAAAIHDKILSFADGYASKIGERGVRLSGGELQRVAIAQVILKAPKIVLLDEATSAVDSSTEKEIQEAFRRLSKGRTTFVIAHRLSTVMHADLILVINDGRIVERGSHAELLEMKGEYHALWSKNTGDI</sequence>
<dbReference type="AlphaFoldDB" id="A0A6A6BC86"/>
<name>A0A6A6BC86_9PEZI</name>
<dbReference type="CDD" id="cd18583">
    <property type="entry name" value="ABC_6TM_HMT1"/>
    <property type="match status" value="1"/>
</dbReference>
<feature type="transmembrane region" description="Helical" evidence="10">
    <location>
        <begin position="300"/>
        <end position="319"/>
    </location>
</feature>
<dbReference type="PANTHER" id="PTHR24221">
    <property type="entry name" value="ATP-BINDING CASSETTE SUB-FAMILY B"/>
    <property type="match status" value="1"/>
</dbReference>
<dbReference type="InterPro" id="IPR003439">
    <property type="entry name" value="ABC_transporter-like_ATP-bd"/>
</dbReference>
<evidence type="ECO:0000256" key="5">
    <source>
        <dbReference type="ARBA" id="ARBA00022840"/>
    </source>
</evidence>
<keyword evidence="3 10" id="KW-0812">Transmembrane</keyword>
<evidence type="ECO:0000313" key="14">
    <source>
        <dbReference type="Proteomes" id="UP000799438"/>
    </source>
</evidence>
<evidence type="ECO:0000256" key="7">
    <source>
        <dbReference type="ARBA" id="ARBA00023136"/>
    </source>
</evidence>
<dbReference type="SMART" id="SM00382">
    <property type="entry name" value="AAA"/>
    <property type="match status" value="1"/>
</dbReference>
<protein>
    <recommendedName>
        <fullName evidence="15">ABC transporter domain-containing protein</fullName>
    </recommendedName>
</protein>
<evidence type="ECO:0000256" key="8">
    <source>
        <dbReference type="ARBA" id="ARBA00024363"/>
    </source>
</evidence>
<comment type="subcellular location">
    <subcellularLocation>
        <location evidence="1">Membrane</location>
        <topology evidence="1">Multi-pass membrane protein</topology>
    </subcellularLocation>
</comment>
<dbReference type="GeneID" id="54295689"/>
<dbReference type="OrthoDB" id="6500128at2759"/>
<evidence type="ECO:0000259" key="11">
    <source>
        <dbReference type="PROSITE" id="PS50893"/>
    </source>
</evidence>
<dbReference type="GO" id="GO:0005524">
    <property type="term" value="F:ATP binding"/>
    <property type="evidence" value="ECO:0007669"/>
    <property type="project" value="UniProtKB-KW"/>
</dbReference>
<evidence type="ECO:0000256" key="9">
    <source>
        <dbReference type="SAM" id="MobiDB-lite"/>
    </source>
</evidence>
<dbReference type="PROSITE" id="PS50893">
    <property type="entry name" value="ABC_TRANSPORTER_2"/>
    <property type="match status" value="1"/>
</dbReference>
<keyword evidence="7 10" id="KW-0472">Membrane</keyword>
<feature type="transmembrane region" description="Helical" evidence="10">
    <location>
        <begin position="325"/>
        <end position="343"/>
    </location>
</feature>
<dbReference type="SUPFAM" id="SSF52540">
    <property type="entry name" value="P-loop containing nucleoside triphosphate hydrolases"/>
    <property type="match status" value="1"/>
</dbReference>
<feature type="domain" description="ABC transporter" evidence="11">
    <location>
        <begin position="504"/>
        <end position="738"/>
    </location>
</feature>
<dbReference type="PROSITE" id="PS50929">
    <property type="entry name" value="ABC_TM1F"/>
    <property type="match status" value="1"/>
</dbReference>
<feature type="compositionally biased region" description="Low complexity" evidence="9">
    <location>
        <begin position="118"/>
        <end position="127"/>
    </location>
</feature>
<dbReference type="InterPro" id="IPR011527">
    <property type="entry name" value="ABC1_TM_dom"/>
</dbReference>
<dbReference type="Gene3D" id="3.40.50.300">
    <property type="entry name" value="P-loop containing nucleotide triphosphate hydrolases"/>
    <property type="match status" value="1"/>
</dbReference>
<dbReference type="GO" id="GO:0005774">
    <property type="term" value="C:vacuolar membrane"/>
    <property type="evidence" value="ECO:0007669"/>
    <property type="project" value="TreeGrafter"/>
</dbReference>
<feature type="region of interest" description="Disordered" evidence="9">
    <location>
        <begin position="114"/>
        <end position="144"/>
    </location>
</feature>
<feature type="transmembrane region" description="Helical" evidence="10">
    <location>
        <begin position="57"/>
        <end position="79"/>
    </location>
</feature>
<dbReference type="InterPro" id="IPR027417">
    <property type="entry name" value="P-loop_NTPase"/>
</dbReference>
<evidence type="ECO:0000256" key="4">
    <source>
        <dbReference type="ARBA" id="ARBA00022741"/>
    </source>
</evidence>
<keyword evidence="5" id="KW-0067">ATP-binding</keyword>
<dbReference type="Pfam" id="PF00005">
    <property type="entry name" value="ABC_tran"/>
    <property type="match status" value="1"/>
</dbReference>
<dbReference type="FunFam" id="3.40.50.300:FF:000287">
    <property type="entry name" value="Multidrug ABC transporter ATP-binding protein"/>
    <property type="match status" value="1"/>
</dbReference>
<keyword evidence="2" id="KW-0813">Transport</keyword>
<dbReference type="SUPFAM" id="SSF90123">
    <property type="entry name" value="ABC transporter transmembrane region"/>
    <property type="match status" value="1"/>
</dbReference>
<evidence type="ECO:0000259" key="12">
    <source>
        <dbReference type="PROSITE" id="PS50929"/>
    </source>
</evidence>
<dbReference type="InterPro" id="IPR017871">
    <property type="entry name" value="ABC_transporter-like_CS"/>
</dbReference>
<dbReference type="Gene3D" id="1.20.1560.10">
    <property type="entry name" value="ABC transporter type 1, transmembrane domain"/>
    <property type="match status" value="1"/>
</dbReference>
<evidence type="ECO:0008006" key="15">
    <source>
        <dbReference type="Google" id="ProtNLM"/>
    </source>
</evidence>
<dbReference type="PROSITE" id="PS00211">
    <property type="entry name" value="ABC_TRANSPORTER_1"/>
    <property type="match status" value="1"/>
</dbReference>
<gene>
    <name evidence="13" type="ORF">K452DRAFT_250940</name>
</gene>
<reference evidence="13" key="1">
    <citation type="journal article" date="2020" name="Stud. Mycol.">
        <title>101 Dothideomycetes genomes: a test case for predicting lifestyles and emergence of pathogens.</title>
        <authorList>
            <person name="Haridas S."/>
            <person name="Albert R."/>
            <person name="Binder M."/>
            <person name="Bloem J."/>
            <person name="Labutti K."/>
            <person name="Salamov A."/>
            <person name="Andreopoulos B."/>
            <person name="Baker S."/>
            <person name="Barry K."/>
            <person name="Bills G."/>
            <person name="Bluhm B."/>
            <person name="Cannon C."/>
            <person name="Castanera R."/>
            <person name="Culley D."/>
            <person name="Daum C."/>
            <person name="Ezra D."/>
            <person name="Gonzalez J."/>
            <person name="Henrissat B."/>
            <person name="Kuo A."/>
            <person name="Liang C."/>
            <person name="Lipzen A."/>
            <person name="Lutzoni F."/>
            <person name="Magnuson J."/>
            <person name="Mondo S."/>
            <person name="Nolan M."/>
            <person name="Ohm R."/>
            <person name="Pangilinan J."/>
            <person name="Park H.-J."/>
            <person name="Ramirez L."/>
            <person name="Alfaro M."/>
            <person name="Sun H."/>
            <person name="Tritt A."/>
            <person name="Yoshinaga Y."/>
            <person name="Zwiers L.-H."/>
            <person name="Turgeon B."/>
            <person name="Goodwin S."/>
            <person name="Spatafora J."/>
            <person name="Crous P."/>
            <person name="Grigoriev I."/>
        </authorList>
    </citation>
    <scope>NUCLEOTIDE SEQUENCE</scope>
    <source>
        <strain evidence="13">CBS 121167</strain>
    </source>
</reference>
<feature type="compositionally biased region" description="Acidic residues" evidence="9">
    <location>
        <begin position="128"/>
        <end position="140"/>
    </location>
</feature>
<comment type="similarity">
    <text evidence="8">Belongs to the ABC transporter superfamily. ABCB family. Heavy Metal importer (TC 3.A.1.210) subfamily.</text>
</comment>
<accession>A0A6A6BC86</accession>
<keyword evidence="4" id="KW-0547">Nucleotide-binding</keyword>
<dbReference type="RefSeq" id="XP_033396911.1">
    <property type="nucleotide sequence ID" value="XM_033538193.1"/>
</dbReference>
<feature type="transmembrane region" description="Helical" evidence="10">
    <location>
        <begin position="417"/>
        <end position="435"/>
    </location>
</feature>
<dbReference type="InterPro" id="IPR003593">
    <property type="entry name" value="AAA+_ATPase"/>
</dbReference>
<organism evidence="13 14">
    <name type="scientific">Aplosporella prunicola CBS 121167</name>
    <dbReference type="NCBI Taxonomy" id="1176127"/>
    <lineage>
        <taxon>Eukaryota</taxon>
        <taxon>Fungi</taxon>
        <taxon>Dikarya</taxon>
        <taxon>Ascomycota</taxon>
        <taxon>Pezizomycotina</taxon>
        <taxon>Dothideomycetes</taxon>
        <taxon>Dothideomycetes incertae sedis</taxon>
        <taxon>Botryosphaeriales</taxon>
        <taxon>Aplosporellaceae</taxon>
        <taxon>Aplosporella</taxon>
    </lineage>
</organism>
<evidence type="ECO:0000256" key="1">
    <source>
        <dbReference type="ARBA" id="ARBA00004141"/>
    </source>
</evidence>
<dbReference type="InterPro" id="IPR036640">
    <property type="entry name" value="ABC1_TM_sf"/>
</dbReference>
<keyword evidence="6 10" id="KW-1133">Transmembrane helix</keyword>
<evidence type="ECO:0000313" key="13">
    <source>
        <dbReference type="EMBL" id="KAF2141198.1"/>
    </source>
</evidence>
<proteinExistence type="inferred from homology"/>
<keyword evidence="14" id="KW-1185">Reference proteome</keyword>
<feature type="domain" description="ABC transmembrane type-1" evidence="12">
    <location>
        <begin position="185"/>
        <end position="470"/>
    </location>
</feature>
<dbReference type="Proteomes" id="UP000799438">
    <property type="component" value="Unassembled WGS sequence"/>
</dbReference>
<evidence type="ECO:0000256" key="6">
    <source>
        <dbReference type="ARBA" id="ARBA00022989"/>
    </source>
</evidence>
<dbReference type="GO" id="GO:0016887">
    <property type="term" value="F:ATP hydrolysis activity"/>
    <property type="evidence" value="ECO:0007669"/>
    <property type="project" value="InterPro"/>
</dbReference>